<organism evidence="1 2">
    <name type="scientific">Schistosoma mattheei</name>
    <dbReference type="NCBI Taxonomy" id="31246"/>
    <lineage>
        <taxon>Eukaryota</taxon>
        <taxon>Metazoa</taxon>
        <taxon>Spiralia</taxon>
        <taxon>Lophotrochozoa</taxon>
        <taxon>Platyhelminthes</taxon>
        <taxon>Trematoda</taxon>
        <taxon>Digenea</taxon>
        <taxon>Strigeidida</taxon>
        <taxon>Schistosomatoidea</taxon>
        <taxon>Schistosomatidae</taxon>
        <taxon>Schistosoma</taxon>
    </lineage>
</organism>
<sequence>MEDNWKGIKEALNSSYQEVLGRKKHHHEEWISIDILDRNRVRKNNRTEINNSRTRAKKFKAQAEFTEASKQIMRSNKAEKQKYV</sequence>
<dbReference type="EMBL" id="UZAL01030951">
    <property type="protein sequence ID" value="VDP56292.1"/>
    <property type="molecule type" value="Genomic_DNA"/>
</dbReference>
<evidence type="ECO:0000313" key="2">
    <source>
        <dbReference type="Proteomes" id="UP000269396"/>
    </source>
</evidence>
<protein>
    <submittedName>
        <fullName evidence="1">Uncharacterized protein</fullName>
    </submittedName>
</protein>
<name>A0A183P936_9TREM</name>
<accession>A0A183P936</accession>
<evidence type="ECO:0000313" key="1">
    <source>
        <dbReference type="EMBL" id="VDP56292.1"/>
    </source>
</evidence>
<proteinExistence type="predicted"/>
<reference evidence="1 2" key="1">
    <citation type="submission" date="2018-11" db="EMBL/GenBank/DDBJ databases">
        <authorList>
            <consortium name="Pathogen Informatics"/>
        </authorList>
    </citation>
    <scope>NUCLEOTIDE SEQUENCE [LARGE SCALE GENOMIC DNA]</scope>
    <source>
        <strain>Denwood</strain>
        <strain evidence="2">Zambia</strain>
    </source>
</reference>
<keyword evidence="2" id="KW-1185">Reference proteome</keyword>
<dbReference type="Proteomes" id="UP000269396">
    <property type="component" value="Unassembled WGS sequence"/>
</dbReference>
<dbReference type="AlphaFoldDB" id="A0A183P936"/>
<gene>
    <name evidence="1" type="ORF">SMTD_LOCUS10872</name>
</gene>